<reference evidence="1 2" key="1">
    <citation type="journal article" date="2020" name="Mol. Plant">
        <title>The Chromosome-Based Rubber Tree Genome Provides New Insights into Spurge Genome Evolution and Rubber Biosynthesis.</title>
        <authorList>
            <person name="Liu J."/>
            <person name="Shi C."/>
            <person name="Shi C.C."/>
            <person name="Li W."/>
            <person name="Zhang Q.J."/>
            <person name="Zhang Y."/>
            <person name="Li K."/>
            <person name="Lu H.F."/>
            <person name="Shi C."/>
            <person name="Zhu S.T."/>
            <person name="Xiao Z.Y."/>
            <person name="Nan H."/>
            <person name="Yue Y."/>
            <person name="Zhu X.G."/>
            <person name="Wu Y."/>
            <person name="Hong X.N."/>
            <person name="Fan G.Y."/>
            <person name="Tong Y."/>
            <person name="Zhang D."/>
            <person name="Mao C.L."/>
            <person name="Liu Y.L."/>
            <person name="Hao S.J."/>
            <person name="Liu W.Q."/>
            <person name="Lv M.Q."/>
            <person name="Zhang H.B."/>
            <person name="Liu Y."/>
            <person name="Hu-Tang G.R."/>
            <person name="Wang J.P."/>
            <person name="Wang J.H."/>
            <person name="Sun Y.H."/>
            <person name="Ni S.B."/>
            <person name="Chen W.B."/>
            <person name="Zhang X.C."/>
            <person name="Jiao Y.N."/>
            <person name="Eichler E.E."/>
            <person name="Li G.H."/>
            <person name="Liu X."/>
            <person name="Gao L.Z."/>
        </authorList>
    </citation>
    <scope>NUCLEOTIDE SEQUENCE [LARGE SCALE GENOMIC DNA]</scope>
    <source>
        <strain evidence="2">cv. GT1</strain>
        <tissue evidence="1">Leaf</tissue>
    </source>
</reference>
<protein>
    <submittedName>
        <fullName evidence="1">Uncharacterized protein</fullName>
    </submittedName>
</protein>
<organism evidence="1 2">
    <name type="scientific">Hevea brasiliensis</name>
    <name type="common">Para rubber tree</name>
    <name type="synonym">Siphonia brasiliensis</name>
    <dbReference type="NCBI Taxonomy" id="3981"/>
    <lineage>
        <taxon>Eukaryota</taxon>
        <taxon>Viridiplantae</taxon>
        <taxon>Streptophyta</taxon>
        <taxon>Embryophyta</taxon>
        <taxon>Tracheophyta</taxon>
        <taxon>Spermatophyta</taxon>
        <taxon>Magnoliopsida</taxon>
        <taxon>eudicotyledons</taxon>
        <taxon>Gunneridae</taxon>
        <taxon>Pentapetalae</taxon>
        <taxon>rosids</taxon>
        <taxon>fabids</taxon>
        <taxon>Malpighiales</taxon>
        <taxon>Euphorbiaceae</taxon>
        <taxon>Crotonoideae</taxon>
        <taxon>Micrandreae</taxon>
        <taxon>Hevea</taxon>
    </lineage>
</organism>
<comment type="caution">
    <text evidence="1">The sequence shown here is derived from an EMBL/GenBank/DDBJ whole genome shotgun (WGS) entry which is preliminary data.</text>
</comment>
<dbReference type="Proteomes" id="UP000467840">
    <property type="component" value="Chromosome 8"/>
</dbReference>
<dbReference type="EMBL" id="JAAGAX010000016">
    <property type="protein sequence ID" value="KAF2287810.1"/>
    <property type="molecule type" value="Genomic_DNA"/>
</dbReference>
<evidence type="ECO:0000313" key="1">
    <source>
        <dbReference type="EMBL" id="KAF2287810.1"/>
    </source>
</evidence>
<accession>A0A6A6KFX4</accession>
<keyword evidence="2" id="KW-1185">Reference proteome</keyword>
<evidence type="ECO:0000313" key="2">
    <source>
        <dbReference type="Proteomes" id="UP000467840"/>
    </source>
</evidence>
<gene>
    <name evidence="1" type="ORF">GH714_002792</name>
</gene>
<name>A0A6A6KFX4_HEVBR</name>
<dbReference type="AlphaFoldDB" id="A0A6A6KFX4"/>
<sequence length="172" mass="19542">MHGRFEEITFQADEPELHSTEGAPNILSHSDCLGYQEIWGQHESRDLIPVDLEEAIQMKNMKKLINQSQQRMRIILSSLYSDLSDIMNSFQGSTNGDLFKSLGHEKLYGPNLHNDVNNSRPNLDTRRARNCVAMKESPRTSDMVTAKSFYSRSLLPHSLHRTTSLPVDAVDV</sequence>
<proteinExistence type="predicted"/>